<dbReference type="PANTHER" id="PTHR43439">
    <property type="entry name" value="PHENYLACETATE-COENZYME A LIGASE"/>
    <property type="match status" value="1"/>
</dbReference>
<dbReference type="Proteomes" id="UP000322619">
    <property type="component" value="Unassembled WGS sequence"/>
</dbReference>
<comment type="similarity">
    <text evidence="5 9">Belongs to the phenylacetyl-CoA ligase family.</text>
</comment>
<dbReference type="Pfam" id="PF14535">
    <property type="entry name" value="AMP-binding_C_2"/>
    <property type="match status" value="1"/>
</dbReference>
<dbReference type="InterPro" id="IPR011880">
    <property type="entry name" value="PA_CoA_ligase"/>
</dbReference>
<proteinExistence type="inferred from homology"/>
<organism evidence="12 15">
    <name type="scientific">Acetobacterium wieringae</name>
    <dbReference type="NCBI Taxonomy" id="52694"/>
    <lineage>
        <taxon>Bacteria</taxon>
        <taxon>Bacillati</taxon>
        <taxon>Bacillota</taxon>
        <taxon>Clostridia</taxon>
        <taxon>Eubacteriales</taxon>
        <taxon>Eubacteriaceae</taxon>
        <taxon>Acetobacterium</taxon>
    </lineage>
</organism>
<dbReference type="EMBL" id="LKEU01000012">
    <property type="protein sequence ID" value="OFV72142.1"/>
    <property type="molecule type" value="Genomic_DNA"/>
</dbReference>
<keyword evidence="17" id="KW-1185">Reference proteome</keyword>
<dbReference type="OrthoDB" id="580775at2"/>
<evidence type="ECO:0000256" key="4">
    <source>
        <dbReference type="ARBA" id="ARBA00060591"/>
    </source>
</evidence>
<dbReference type="Gene3D" id="3.30.300.30">
    <property type="match status" value="1"/>
</dbReference>
<evidence type="ECO:0000256" key="2">
    <source>
        <dbReference type="ARBA" id="ARBA00022598"/>
    </source>
</evidence>
<evidence type="ECO:0000256" key="9">
    <source>
        <dbReference type="PIRNR" id="PIRNR006444"/>
    </source>
</evidence>
<dbReference type="EMBL" id="CP087994">
    <property type="protein sequence ID" value="UYO63904.1"/>
    <property type="molecule type" value="Genomic_DNA"/>
</dbReference>
<dbReference type="PIRSF" id="PIRSF006444">
    <property type="entry name" value="PaaK"/>
    <property type="match status" value="1"/>
</dbReference>
<dbReference type="RefSeq" id="WP_070369758.1">
    <property type="nucleotide sequence ID" value="NZ_CABIIK010000054.1"/>
</dbReference>
<dbReference type="InterPro" id="IPR045851">
    <property type="entry name" value="AMP-bd_C_sf"/>
</dbReference>
<dbReference type="InterPro" id="IPR000873">
    <property type="entry name" value="AMP-dep_synth/lig_dom"/>
</dbReference>
<dbReference type="CDD" id="cd05913">
    <property type="entry name" value="PaaK"/>
    <property type="match status" value="1"/>
</dbReference>
<dbReference type="Proteomes" id="UP001163550">
    <property type="component" value="Chromosome"/>
</dbReference>
<evidence type="ECO:0000256" key="8">
    <source>
        <dbReference type="ARBA" id="ARBA00075111"/>
    </source>
</evidence>
<feature type="domain" description="AMP-dependent synthetase/ligase" evidence="10">
    <location>
        <begin position="90"/>
        <end position="285"/>
    </location>
</feature>
<reference evidence="14" key="3">
    <citation type="submission" date="2021-11" db="EMBL/GenBank/DDBJ databases">
        <title>Isoprene-degrading acetogen.</title>
        <authorList>
            <person name="Yang Y."/>
            <person name="Jin H."/>
            <person name="Yan J."/>
        </authorList>
    </citation>
    <scope>NUCLEOTIDE SEQUENCE</scope>
    <source>
        <strain evidence="14">Berkeley</strain>
    </source>
</reference>
<keyword evidence="2 9" id="KW-0436">Ligase</keyword>
<dbReference type="STRING" id="52694.ACWI_03920"/>
<dbReference type="GO" id="GO:0010124">
    <property type="term" value="P:phenylacetate catabolic process"/>
    <property type="evidence" value="ECO:0007669"/>
    <property type="project" value="UniProtKB-UniRule"/>
</dbReference>
<evidence type="ECO:0000256" key="1">
    <source>
        <dbReference type="ARBA" id="ARBA00011245"/>
    </source>
</evidence>
<name>A0A1F2PN60_9FIRM</name>
<accession>A0A1F2PN60</accession>
<evidence type="ECO:0000313" key="13">
    <source>
        <dbReference type="EMBL" id="TYC84641.1"/>
    </source>
</evidence>
<evidence type="ECO:0000259" key="11">
    <source>
        <dbReference type="Pfam" id="PF14535"/>
    </source>
</evidence>
<gene>
    <name evidence="12" type="ORF">ACWI_03920</name>
    <name evidence="13" type="ORF">FXB42_09860</name>
    <name evidence="14" type="ORF">LNN31_05675</name>
</gene>
<evidence type="ECO:0000313" key="15">
    <source>
        <dbReference type="Proteomes" id="UP000176244"/>
    </source>
</evidence>
<evidence type="ECO:0000256" key="7">
    <source>
        <dbReference type="ARBA" id="ARBA00068695"/>
    </source>
</evidence>
<reference evidence="12 15" key="1">
    <citation type="submission" date="2015-09" db="EMBL/GenBank/DDBJ databases">
        <title>Genome sequence of Acetobacterium wieringae DSM 1911.</title>
        <authorList>
            <person name="Poehlein A."/>
            <person name="Bengelsdorf F.R."/>
            <person name="Schiel-Bengelsdorf B."/>
            <person name="Duerre P."/>
            <person name="Daniel R."/>
        </authorList>
    </citation>
    <scope>NUCLEOTIDE SEQUENCE [LARGE SCALE GENOMIC DNA]</scope>
    <source>
        <strain evidence="12 15">DSM 1911</strain>
    </source>
</reference>
<comment type="catalytic activity">
    <reaction evidence="9">
        <text>2-phenylacetate + ATP + CoA = phenylacetyl-CoA + AMP + diphosphate</text>
        <dbReference type="Rhea" id="RHEA:20956"/>
        <dbReference type="ChEBI" id="CHEBI:18401"/>
        <dbReference type="ChEBI" id="CHEBI:30616"/>
        <dbReference type="ChEBI" id="CHEBI:33019"/>
        <dbReference type="ChEBI" id="CHEBI:57287"/>
        <dbReference type="ChEBI" id="CHEBI:57390"/>
        <dbReference type="ChEBI" id="CHEBI:456215"/>
        <dbReference type="EC" id="6.2.1.30"/>
    </reaction>
</comment>
<feature type="domain" description="AMP-dependent ligase C-terminal" evidence="11">
    <location>
        <begin position="335"/>
        <end position="431"/>
    </location>
</feature>
<reference evidence="13 16" key="2">
    <citation type="submission" date="2019-08" db="EMBL/GenBank/DDBJ databases">
        <title>Isolation and enrichment of carboxydotrophic bacteria from anaerobic sludge for the production of bio-based chemicals from syngas.</title>
        <authorList>
            <person name="Antares A.L."/>
            <person name="Moreira J."/>
            <person name="Diender M."/>
            <person name="Parshina S.N."/>
            <person name="Stams A.J.M."/>
            <person name="Alves M."/>
            <person name="Alves J.I."/>
            <person name="Sousa D.Z."/>
        </authorList>
    </citation>
    <scope>NUCLEOTIDE SEQUENCE [LARGE SCALE GENOMIC DNA]</scope>
    <source>
        <strain evidence="13 16">JM</strain>
    </source>
</reference>
<evidence type="ECO:0000313" key="17">
    <source>
        <dbReference type="Proteomes" id="UP001163550"/>
    </source>
</evidence>
<sequence>MKIWSDKEKMSRDELRKLQFKRLKKTLNHVYENVPYYHEKFKAAGVKPVDIRTLEDMRLLPLTTKEDLRKNYPFGLFAMPKNKIVRYHASSGTTGKPTVVGYTKHDMKVWREVIARIATMGGVTADDTAQITFGFGLFTGAFGLQQGLEKIGAGVIPMSAGNTQKQIMIMQDFQSTVLIGTPSYALHLAEAAQEMGIDPKEELFLKYGLFGGEGSTEEMRAKLNEAWGITATENYGMSELIGPGVSGECLAFKGMHINEDHFIAEIIDPETLEVLPEGAVGELVITPITKEGLPLIRYRTKDITRLDTTPCDCGRTSARMAKITGRTDDMLIIGGVNVFPSQIEGVLLGIKGIGSNYQIRVLKKGYLDRIEIDVEVVNQDLLVSVTLLDQLYKEIQTKLHTILGIHAGIHLVEPKSLVRSEGKAKRVIDLRSEDL</sequence>
<evidence type="ECO:0000313" key="14">
    <source>
        <dbReference type="EMBL" id="UYO63904.1"/>
    </source>
</evidence>
<dbReference type="InterPro" id="IPR042099">
    <property type="entry name" value="ANL_N_sf"/>
</dbReference>
<protein>
    <recommendedName>
        <fullName evidence="7 9">Phenylacetate-coenzyme A ligase</fullName>
        <ecNumber evidence="6 9">6.2.1.30</ecNumber>
    </recommendedName>
    <alternativeName>
        <fullName evidence="8 9">Phenylacetyl-CoA ligase</fullName>
    </alternativeName>
</protein>
<comment type="pathway">
    <text evidence="4 9">Aromatic compound metabolism; phenylacetate degradation.</text>
</comment>
<comment type="subunit">
    <text evidence="1">Monomer.</text>
</comment>
<dbReference type="EC" id="6.2.1.30" evidence="6 9"/>
<evidence type="ECO:0000256" key="3">
    <source>
        <dbReference type="ARBA" id="ARBA00022741"/>
    </source>
</evidence>
<dbReference type="InterPro" id="IPR051414">
    <property type="entry name" value="Adenylate-forming_Reductase"/>
</dbReference>
<dbReference type="UniPathway" id="UPA00930"/>
<dbReference type="AlphaFoldDB" id="A0A1F2PN60"/>
<evidence type="ECO:0000256" key="5">
    <source>
        <dbReference type="ARBA" id="ARBA00061566"/>
    </source>
</evidence>
<dbReference type="GO" id="GO:0047475">
    <property type="term" value="F:phenylacetate-CoA ligase activity"/>
    <property type="evidence" value="ECO:0007669"/>
    <property type="project" value="UniProtKB-EC"/>
</dbReference>
<dbReference type="EMBL" id="VSLA01000024">
    <property type="protein sequence ID" value="TYC84641.1"/>
    <property type="molecule type" value="Genomic_DNA"/>
</dbReference>
<comment type="function">
    <text evidence="9">Catalyzes the activation of phenylacetic acid (PA) to phenylacetyl-CoA (PA-CoA).</text>
</comment>
<dbReference type="Pfam" id="PF00501">
    <property type="entry name" value="AMP-binding"/>
    <property type="match status" value="1"/>
</dbReference>
<dbReference type="InterPro" id="IPR028154">
    <property type="entry name" value="AMP-dep_Lig_C"/>
</dbReference>
<evidence type="ECO:0000313" key="12">
    <source>
        <dbReference type="EMBL" id="OFV72142.1"/>
    </source>
</evidence>
<keyword evidence="3 9" id="KW-0547">Nucleotide-binding</keyword>
<dbReference type="Gene3D" id="3.40.50.12780">
    <property type="entry name" value="N-terminal domain of ligase-like"/>
    <property type="match status" value="1"/>
</dbReference>
<dbReference type="SUPFAM" id="SSF56801">
    <property type="entry name" value="Acetyl-CoA synthetase-like"/>
    <property type="match status" value="1"/>
</dbReference>
<evidence type="ECO:0000259" key="10">
    <source>
        <dbReference type="Pfam" id="PF00501"/>
    </source>
</evidence>
<dbReference type="Proteomes" id="UP000176244">
    <property type="component" value="Unassembled WGS sequence"/>
</dbReference>
<dbReference type="GO" id="GO:0000166">
    <property type="term" value="F:nucleotide binding"/>
    <property type="evidence" value="ECO:0007669"/>
    <property type="project" value="UniProtKB-KW"/>
</dbReference>
<evidence type="ECO:0000256" key="6">
    <source>
        <dbReference type="ARBA" id="ARBA00066629"/>
    </source>
</evidence>
<dbReference type="FunFam" id="3.40.50.12780:FF:000016">
    <property type="entry name" value="Phenylacetate-coenzyme A ligase"/>
    <property type="match status" value="1"/>
</dbReference>
<evidence type="ECO:0000313" key="16">
    <source>
        <dbReference type="Proteomes" id="UP000322619"/>
    </source>
</evidence>
<dbReference type="PANTHER" id="PTHR43439:SF1">
    <property type="entry name" value="PHENYLACETATE-COENZYME A LIGASE"/>
    <property type="match status" value="1"/>
</dbReference>